<dbReference type="Proteomes" id="UP001652628">
    <property type="component" value="Chromosome 3"/>
</dbReference>
<dbReference type="SUPFAM" id="SSF103473">
    <property type="entry name" value="MFS general substrate transporter"/>
    <property type="match status" value="1"/>
</dbReference>
<feature type="transmembrane region" description="Helical" evidence="7">
    <location>
        <begin position="194"/>
        <end position="215"/>
    </location>
</feature>
<feature type="transmembrane region" description="Helical" evidence="7">
    <location>
        <begin position="391"/>
        <end position="411"/>
    </location>
</feature>
<feature type="transmembrane region" description="Helical" evidence="7">
    <location>
        <begin position="151"/>
        <end position="174"/>
    </location>
</feature>
<feature type="transmembrane region" description="Helical" evidence="7">
    <location>
        <begin position="479"/>
        <end position="498"/>
    </location>
</feature>
<feature type="transmembrane region" description="Helical" evidence="7">
    <location>
        <begin position="289"/>
        <end position="314"/>
    </location>
</feature>
<organism evidence="9 10">
    <name type="scientific">Drosophila suzukii</name>
    <name type="common">Spotted-wing drosophila fruit fly</name>
    <dbReference type="NCBI Taxonomy" id="28584"/>
    <lineage>
        <taxon>Eukaryota</taxon>
        <taxon>Metazoa</taxon>
        <taxon>Ecdysozoa</taxon>
        <taxon>Arthropoda</taxon>
        <taxon>Hexapoda</taxon>
        <taxon>Insecta</taxon>
        <taxon>Pterygota</taxon>
        <taxon>Neoptera</taxon>
        <taxon>Endopterygota</taxon>
        <taxon>Diptera</taxon>
        <taxon>Brachycera</taxon>
        <taxon>Muscomorpha</taxon>
        <taxon>Ephydroidea</taxon>
        <taxon>Drosophilidae</taxon>
        <taxon>Drosophila</taxon>
        <taxon>Sophophora</taxon>
    </lineage>
</organism>
<dbReference type="InterPro" id="IPR020846">
    <property type="entry name" value="MFS_dom"/>
</dbReference>
<dbReference type="GeneID" id="108015668"/>
<evidence type="ECO:0000313" key="9">
    <source>
        <dbReference type="Proteomes" id="UP001652628"/>
    </source>
</evidence>
<protein>
    <submittedName>
        <fullName evidence="10">Synaptic vesicle glycoprotein 2B isoform X1</fullName>
    </submittedName>
</protein>
<evidence type="ECO:0000259" key="8">
    <source>
        <dbReference type="PROSITE" id="PS50850"/>
    </source>
</evidence>
<accession>A0AB40A8Q8</accession>
<dbReference type="PANTHER" id="PTHR23511:SF37">
    <property type="entry name" value="MAJOR FACILITATOR SUPERFAMILY (MFS) PROFILE DOMAIN-CONTAINING PROTEIN-RELATED"/>
    <property type="match status" value="1"/>
</dbReference>
<feature type="transmembrane region" description="Helical" evidence="7">
    <location>
        <begin position="60"/>
        <end position="81"/>
    </location>
</feature>
<evidence type="ECO:0000256" key="3">
    <source>
        <dbReference type="ARBA" id="ARBA00022448"/>
    </source>
</evidence>
<dbReference type="Pfam" id="PF00083">
    <property type="entry name" value="Sugar_tr"/>
    <property type="match status" value="1"/>
</dbReference>
<evidence type="ECO:0000256" key="6">
    <source>
        <dbReference type="ARBA" id="ARBA00023136"/>
    </source>
</evidence>
<feature type="transmembrane region" description="Helical" evidence="7">
    <location>
        <begin position="451"/>
        <end position="473"/>
    </location>
</feature>
<evidence type="ECO:0000313" key="10">
    <source>
        <dbReference type="RefSeq" id="XP_036673732.3"/>
    </source>
</evidence>
<comment type="similarity">
    <text evidence="2">Belongs to the major facilitator superfamily.</text>
</comment>
<dbReference type="Gene3D" id="1.20.1250.20">
    <property type="entry name" value="MFS general substrate transporter like domains"/>
    <property type="match status" value="1"/>
</dbReference>
<feature type="domain" description="Major facilitator superfamily (MFS) profile" evidence="8">
    <location>
        <begin position="27"/>
        <end position="500"/>
    </location>
</feature>
<evidence type="ECO:0000256" key="5">
    <source>
        <dbReference type="ARBA" id="ARBA00022989"/>
    </source>
</evidence>
<feature type="transmembrane region" description="Helical" evidence="7">
    <location>
        <begin position="20"/>
        <end position="40"/>
    </location>
</feature>
<dbReference type="AlphaFoldDB" id="A0AB40A8Q8"/>
<evidence type="ECO:0000256" key="2">
    <source>
        <dbReference type="ARBA" id="ARBA00008335"/>
    </source>
</evidence>
<evidence type="ECO:0000256" key="7">
    <source>
        <dbReference type="SAM" id="Phobius"/>
    </source>
</evidence>
<feature type="transmembrane region" description="Helical" evidence="7">
    <location>
        <begin position="367"/>
        <end position="384"/>
    </location>
</feature>
<keyword evidence="4 7" id="KW-0812">Transmembrane</keyword>
<evidence type="ECO:0000256" key="1">
    <source>
        <dbReference type="ARBA" id="ARBA00004141"/>
    </source>
</evidence>
<dbReference type="PROSITE" id="PS50850">
    <property type="entry name" value="MFS"/>
    <property type="match status" value="1"/>
</dbReference>
<sequence length="500" mass="55742">MPQSPHSICMHKHSPPSTGFGRVHLFATLTLGLLQMLTIQETMGMGTIGPAAVCDLHMNQAQLAALTAAGFMGIICSSYFWGYITDKKGRRWTLLRTIIVSNLCSIASMFCISSTGFFVMRFVTCIFVAGPSFVAATYLSEFCSQRILVRTITHMYMFSGFAMISCPAWATLFLSPDFIDFEVELVGDLTLRPWRVLGCIYILPGVVAFFLLLHLPESPKFLMMIGDTQKGLATMEWISKKNTGHGLTDDQIQHMLAYEDHVRMRRRKSKQNVLRSMLDDAMPLFRKPYLGYFLCVCFVMFVLGLLTNGLGIWFTAMRNRCNMRQGNTQGMTFCRVLFVPETGPIMETEVDFEAVCDDSFKGFNNSFVLGAVYVALYNLCWLSLFCVHKKVMFVFSLVSASTFGFLLIVVTDPMMQLFSLVFVLAFPGVTIGLLGGALLRFVPTYIRAKALCISLMWCRCGAAVGAILVGSNIQDHCELFLLAIAILPLIAACMEGYLPL</sequence>
<feature type="transmembrane region" description="Helical" evidence="7">
    <location>
        <begin position="417"/>
        <end position="439"/>
    </location>
</feature>
<feature type="transmembrane region" description="Helical" evidence="7">
    <location>
        <begin position="93"/>
        <end position="112"/>
    </location>
</feature>
<dbReference type="GO" id="GO:0016020">
    <property type="term" value="C:membrane"/>
    <property type="evidence" value="ECO:0007669"/>
    <property type="project" value="UniProtKB-SubCell"/>
</dbReference>
<dbReference type="InterPro" id="IPR036259">
    <property type="entry name" value="MFS_trans_sf"/>
</dbReference>
<dbReference type="RefSeq" id="XP_036673732.3">
    <property type="nucleotide sequence ID" value="XM_036817837.3"/>
</dbReference>
<proteinExistence type="inferred from homology"/>
<reference evidence="10" key="1">
    <citation type="submission" date="2025-08" db="UniProtKB">
        <authorList>
            <consortium name="RefSeq"/>
        </authorList>
    </citation>
    <scope>IDENTIFICATION</scope>
</reference>
<dbReference type="PANTHER" id="PTHR23511">
    <property type="entry name" value="SYNAPTIC VESICLE GLYCOPROTEIN 2"/>
    <property type="match status" value="1"/>
</dbReference>
<feature type="transmembrane region" description="Helical" evidence="7">
    <location>
        <begin position="118"/>
        <end position="139"/>
    </location>
</feature>
<dbReference type="InterPro" id="IPR005828">
    <property type="entry name" value="MFS_sugar_transport-like"/>
</dbReference>
<name>A0AB40A8Q8_DROSZ</name>
<comment type="subcellular location">
    <subcellularLocation>
        <location evidence="1">Membrane</location>
        <topology evidence="1">Multi-pass membrane protein</topology>
    </subcellularLocation>
</comment>
<keyword evidence="6 7" id="KW-0472">Membrane</keyword>
<evidence type="ECO:0000256" key="4">
    <source>
        <dbReference type="ARBA" id="ARBA00022692"/>
    </source>
</evidence>
<gene>
    <name evidence="10" type="primary">LOC108015668</name>
</gene>
<dbReference type="GO" id="GO:0022857">
    <property type="term" value="F:transmembrane transporter activity"/>
    <property type="evidence" value="ECO:0007669"/>
    <property type="project" value="InterPro"/>
</dbReference>
<keyword evidence="3" id="KW-0813">Transport</keyword>
<keyword evidence="9" id="KW-1185">Reference proteome</keyword>
<keyword evidence="5 7" id="KW-1133">Transmembrane helix</keyword>